<dbReference type="SUPFAM" id="SSF51230">
    <property type="entry name" value="Single hybrid motif"/>
    <property type="match status" value="1"/>
</dbReference>
<evidence type="ECO:0000313" key="10">
    <source>
        <dbReference type="Proteomes" id="UP000589626"/>
    </source>
</evidence>
<evidence type="ECO:0000256" key="3">
    <source>
        <dbReference type="ARBA" id="ARBA00022679"/>
    </source>
</evidence>
<dbReference type="PANTHER" id="PTHR43178">
    <property type="entry name" value="DIHYDROLIPOAMIDE ACETYLTRANSFERASE COMPONENT OF PYRUVATE DEHYDROGENASE COMPLEX"/>
    <property type="match status" value="1"/>
</dbReference>
<dbReference type="GO" id="GO:0016407">
    <property type="term" value="F:acetyltransferase activity"/>
    <property type="evidence" value="ECO:0007669"/>
    <property type="project" value="TreeGrafter"/>
</dbReference>
<evidence type="ECO:0000256" key="4">
    <source>
        <dbReference type="ARBA" id="ARBA00022823"/>
    </source>
</evidence>
<organism evidence="9 10">
    <name type="scientific">Nocardioides soli</name>
    <dbReference type="NCBI Taxonomy" id="1036020"/>
    <lineage>
        <taxon>Bacteria</taxon>
        <taxon>Bacillati</taxon>
        <taxon>Actinomycetota</taxon>
        <taxon>Actinomycetes</taxon>
        <taxon>Propionibacteriales</taxon>
        <taxon>Nocardioidaceae</taxon>
        <taxon>Nocardioides</taxon>
    </lineage>
</organism>
<evidence type="ECO:0000259" key="7">
    <source>
        <dbReference type="PROSITE" id="PS50968"/>
    </source>
</evidence>
<dbReference type="Pfam" id="PF00364">
    <property type="entry name" value="Biotin_lipoyl"/>
    <property type="match status" value="1"/>
</dbReference>
<dbReference type="RefSeq" id="WP_183592770.1">
    <property type="nucleotide sequence ID" value="NZ_JACHWR010000002.1"/>
</dbReference>
<evidence type="ECO:0000256" key="5">
    <source>
        <dbReference type="ARBA" id="ARBA00023315"/>
    </source>
</evidence>
<dbReference type="EMBL" id="JACHWR010000002">
    <property type="protein sequence ID" value="MBB3042851.1"/>
    <property type="molecule type" value="Genomic_DNA"/>
</dbReference>
<evidence type="ECO:0000256" key="1">
    <source>
        <dbReference type="ARBA" id="ARBA00001938"/>
    </source>
</evidence>
<dbReference type="Gene3D" id="2.40.50.100">
    <property type="match status" value="1"/>
</dbReference>
<dbReference type="InterPro" id="IPR050743">
    <property type="entry name" value="2-oxoacid_DH_E2_comp"/>
</dbReference>
<keyword evidence="4 6" id="KW-0450">Lipoyl</keyword>
<dbReference type="EC" id="2.3.1.-" evidence="6"/>
<dbReference type="Proteomes" id="UP000589626">
    <property type="component" value="Unassembled WGS sequence"/>
</dbReference>
<comment type="similarity">
    <text evidence="2 6">Belongs to the 2-oxoacid dehydrogenase family.</text>
</comment>
<dbReference type="InterPro" id="IPR023213">
    <property type="entry name" value="CAT-like_dom_sf"/>
</dbReference>
<evidence type="ECO:0000256" key="6">
    <source>
        <dbReference type="RuleBase" id="RU003423"/>
    </source>
</evidence>
<reference evidence="9 10" key="1">
    <citation type="submission" date="2020-08" db="EMBL/GenBank/DDBJ databases">
        <title>Sequencing the genomes of 1000 actinobacteria strains.</title>
        <authorList>
            <person name="Klenk H.-P."/>
        </authorList>
    </citation>
    <scope>NUCLEOTIDE SEQUENCE [LARGE SCALE GENOMIC DNA]</scope>
    <source>
        <strain evidence="9 10">DSM 105498</strain>
    </source>
</reference>
<dbReference type="CDD" id="cd06849">
    <property type="entry name" value="lipoyl_domain"/>
    <property type="match status" value="1"/>
</dbReference>
<feature type="domain" description="Peripheral subunit-binding (PSBD)" evidence="8">
    <location>
        <begin position="127"/>
        <end position="164"/>
    </location>
</feature>
<gene>
    <name evidence="9" type="ORF">FHU40_002669</name>
</gene>
<keyword evidence="5 6" id="KW-0012">Acyltransferase</keyword>
<dbReference type="InterPro" id="IPR011053">
    <property type="entry name" value="Single_hybrid_motif"/>
</dbReference>
<evidence type="ECO:0000313" key="9">
    <source>
        <dbReference type="EMBL" id="MBB3042851.1"/>
    </source>
</evidence>
<comment type="caution">
    <text evidence="9">The sequence shown here is derived from an EMBL/GenBank/DDBJ whole genome shotgun (WGS) entry which is preliminary data.</text>
</comment>
<dbReference type="InterPro" id="IPR036625">
    <property type="entry name" value="E3-bd_dom_sf"/>
</dbReference>
<dbReference type="Pfam" id="PF02817">
    <property type="entry name" value="E3_binding"/>
    <property type="match status" value="1"/>
</dbReference>
<dbReference type="SUPFAM" id="SSF52777">
    <property type="entry name" value="CoA-dependent acyltransferases"/>
    <property type="match status" value="1"/>
</dbReference>
<keyword evidence="3 6" id="KW-0808">Transferase</keyword>
<keyword evidence="10" id="KW-1185">Reference proteome</keyword>
<dbReference type="Pfam" id="PF00198">
    <property type="entry name" value="2-oxoacid_dh"/>
    <property type="match status" value="1"/>
</dbReference>
<proteinExistence type="inferred from homology"/>
<dbReference type="Gene3D" id="3.30.559.10">
    <property type="entry name" value="Chloramphenicol acetyltransferase-like domain"/>
    <property type="match status" value="1"/>
</dbReference>
<dbReference type="AlphaFoldDB" id="A0A7W4VW30"/>
<comment type="cofactor">
    <cofactor evidence="1 6">
        <name>(R)-lipoate</name>
        <dbReference type="ChEBI" id="CHEBI:83088"/>
    </cofactor>
</comment>
<name>A0A7W4VW30_9ACTN</name>
<dbReference type="PANTHER" id="PTHR43178:SF5">
    <property type="entry name" value="LIPOAMIDE ACYLTRANSFERASE COMPONENT OF BRANCHED-CHAIN ALPHA-KETO ACID DEHYDROGENASE COMPLEX, MITOCHONDRIAL"/>
    <property type="match status" value="1"/>
</dbReference>
<feature type="domain" description="Lipoyl-binding" evidence="7">
    <location>
        <begin position="1"/>
        <end position="76"/>
    </location>
</feature>
<evidence type="ECO:0000256" key="2">
    <source>
        <dbReference type="ARBA" id="ARBA00007317"/>
    </source>
</evidence>
<dbReference type="GO" id="GO:0031405">
    <property type="term" value="F:lipoic acid binding"/>
    <property type="evidence" value="ECO:0007669"/>
    <property type="project" value="TreeGrafter"/>
</dbReference>
<dbReference type="GO" id="GO:0005737">
    <property type="term" value="C:cytoplasm"/>
    <property type="evidence" value="ECO:0007669"/>
    <property type="project" value="TreeGrafter"/>
</dbReference>
<accession>A0A7W4VW30</accession>
<dbReference type="PROSITE" id="PS51826">
    <property type="entry name" value="PSBD"/>
    <property type="match status" value="1"/>
</dbReference>
<dbReference type="SUPFAM" id="SSF47005">
    <property type="entry name" value="Peripheral subunit-binding domain of 2-oxo acid dehydrogenase complex"/>
    <property type="match status" value="1"/>
</dbReference>
<sequence>MPDVHLPPLGDTIDEARVTTWLKQVGDAVAFDEPLVSVETDKVETEIPSPLAGVLTAQLVREGETVDIGTVLAIVGDGEAVAEPVPAPSVTEYGGADAPTSFVGVADVATFPAHGGVATIAPRDNRVRTPLVRRLLAEHGLDPVAITGSGADGRITRDDVLAAARRIEPAATPAPAPVSVPVASPAVVDPPSTDPNGPDPIEDPHWQPFNRVRKVTGQRMLLSARTIPQVTTVMRVNYEQVYRARQEHGAAFRERTGQSLTYLPFVSMAAIRAIEEFPHLNASVVGSGLRVHPAVHLGIAVDLDFQGLMVPVVRDAQDLRIEALATRTADLANRARERRLGHDDLSGSTFTITNPGGFGTLAGTPLVNPPEVAILCVEGIAEEPVVVTTFDGSKSIAIHHIGHLSLSWDHRAIDGAYAAAFLARIRREIETRDWSAVL</sequence>
<dbReference type="Gene3D" id="4.10.320.10">
    <property type="entry name" value="E3-binding domain"/>
    <property type="match status" value="1"/>
</dbReference>
<evidence type="ECO:0000259" key="8">
    <source>
        <dbReference type="PROSITE" id="PS51826"/>
    </source>
</evidence>
<dbReference type="InterPro" id="IPR000089">
    <property type="entry name" value="Biotin_lipoyl"/>
</dbReference>
<dbReference type="PROSITE" id="PS50968">
    <property type="entry name" value="BIOTINYL_LIPOYL"/>
    <property type="match status" value="1"/>
</dbReference>
<dbReference type="InterPro" id="IPR001078">
    <property type="entry name" value="2-oxoacid_DH_actylTfrase"/>
</dbReference>
<protein>
    <recommendedName>
        <fullName evidence="6">Dihydrolipoamide acetyltransferase component of pyruvate dehydrogenase complex</fullName>
        <ecNumber evidence="6">2.3.1.-</ecNumber>
    </recommendedName>
</protein>
<dbReference type="InterPro" id="IPR004167">
    <property type="entry name" value="PSBD"/>
</dbReference>